<dbReference type="Pfam" id="PF12365">
    <property type="entry name" value="DUF3649"/>
    <property type="match status" value="1"/>
</dbReference>
<keyword evidence="1" id="KW-0812">Transmembrane</keyword>
<organism evidence="2 3">
    <name type="scientific">Bordetella genomosp. 5</name>
    <dbReference type="NCBI Taxonomy" id="1395608"/>
    <lineage>
        <taxon>Bacteria</taxon>
        <taxon>Pseudomonadati</taxon>
        <taxon>Pseudomonadota</taxon>
        <taxon>Betaproteobacteria</taxon>
        <taxon>Burkholderiales</taxon>
        <taxon>Alcaligenaceae</taxon>
        <taxon>Bordetella</taxon>
    </lineage>
</organism>
<keyword evidence="3" id="KW-1185">Reference proteome</keyword>
<sequence length="89" mass="9583">MLRYRFIVASRALAAVGGGYLLASAVAAALAVWLPLSRLDAVVIAQLTSFVVYACAVIWVFATRTTVRAWVGVIAPTLVFALLYWVGRP</sequence>
<accession>A0A261THV9</accession>
<evidence type="ECO:0000256" key="1">
    <source>
        <dbReference type="SAM" id="Phobius"/>
    </source>
</evidence>
<dbReference type="InterPro" id="IPR022109">
    <property type="entry name" value="DUF3649"/>
</dbReference>
<reference evidence="2 3" key="1">
    <citation type="submission" date="2017-05" db="EMBL/GenBank/DDBJ databases">
        <title>Complete and WGS of Bordetella genogroups.</title>
        <authorList>
            <person name="Spilker T."/>
            <person name="LiPuma J."/>
        </authorList>
    </citation>
    <scope>NUCLEOTIDE SEQUENCE [LARGE SCALE GENOMIC DNA]</scope>
    <source>
        <strain evidence="2 3">AU10456</strain>
    </source>
</reference>
<protein>
    <submittedName>
        <fullName evidence="2">Iron transporter</fullName>
    </submittedName>
</protein>
<keyword evidence="1" id="KW-1133">Transmembrane helix</keyword>
<feature type="transmembrane region" description="Helical" evidence="1">
    <location>
        <begin position="69"/>
        <end position="87"/>
    </location>
</feature>
<dbReference type="Proteomes" id="UP000216913">
    <property type="component" value="Unassembled WGS sequence"/>
</dbReference>
<dbReference type="EMBL" id="NEVP01000008">
    <property type="protein sequence ID" value="OZI49268.1"/>
    <property type="molecule type" value="Genomic_DNA"/>
</dbReference>
<evidence type="ECO:0000313" key="3">
    <source>
        <dbReference type="Proteomes" id="UP000216913"/>
    </source>
</evidence>
<dbReference type="AlphaFoldDB" id="A0A261THV9"/>
<comment type="caution">
    <text evidence="2">The sequence shown here is derived from an EMBL/GenBank/DDBJ whole genome shotgun (WGS) entry which is preliminary data.</text>
</comment>
<dbReference type="OrthoDB" id="1684279at2"/>
<gene>
    <name evidence="2" type="ORF">CAL25_14625</name>
</gene>
<evidence type="ECO:0000313" key="2">
    <source>
        <dbReference type="EMBL" id="OZI49268.1"/>
    </source>
</evidence>
<proteinExistence type="predicted"/>
<feature type="transmembrane region" description="Helical" evidence="1">
    <location>
        <begin position="12"/>
        <end position="36"/>
    </location>
</feature>
<keyword evidence="1" id="KW-0472">Membrane</keyword>
<name>A0A261THV9_9BORD</name>
<feature type="transmembrane region" description="Helical" evidence="1">
    <location>
        <begin position="42"/>
        <end position="62"/>
    </location>
</feature>